<sequence>MIGLKRLSLIVFCLLFSLTGCKTDKIQTPADPPANRTPLQHNSPFQGVKSEQGQLNILVLGVDSRGEEQARSDSIMIAQYDPKAKKVRIASIMRDSYVTIPNYSMNSNKINMAYYFGGPELLRKTIQQNFGIDVEHFVAIDFEGFVHIVDTVAPEGIEVNIKQQIIDDMGLALQPGRQRLHGKDLLAYARFRHDAESDFGRVKRQQEVLQALKDTFVNKVSSLDGMFQLPGIGQELLKYIDTDMDMQTLLTVGGSLLLNPVEDVKTMRIPVDASYEDKFYEHAGAVLQLDFQKNKEALKEFFIHDPKPVNE</sequence>
<keyword evidence="9" id="KW-0804">Transcription</keyword>
<evidence type="ECO:0000256" key="5">
    <source>
        <dbReference type="ARBA" id="ARBA00022968"/>
    </source>
</evidence>
<name>A0ABV5WKD7_9BACI</name>
<dbReference type="PROSITE" id="PS51257">
    <property type="entry name" value="PROKAR_LIPOPROTEIN"/>
    <property type="match status" value="1"/>
</dbReference>
<protein>
    <recommendedName>
        <fullName evidence="11">Regulatory protein MsrR</fullName>
    </recommendedName>
</protein>
<evidence type="ECO:0000256" key="7">
    <source>
        <dbReference type="ARBA" id="ARBA00023015"/>
    </source>
</evidence>
<evidence type="ECO:0000313" key="15">
    <source>
        <dbReference type="EMBL" id="MFB9761035.1"/>
    </source>
</evidence>
<accession>A0ABV5WKD7</accession>
<comment type="subcellular location">
    <subcellularLocation>
        <location evidence="1">Cell membrane</location>
        <topology evidence="1">Single-pass type II membrane protein</topology>
    </subcellularLocation>
</comment>
<feature type="compositionally biased region" description="Polar residues" evidence="12">
    <location>
        <begin position="37"/>
        <end position="49"/>
    </location>
</feature>
<feature type="chain" id="PRO_5047498889" description="Regulatory protein MsrR" evidence="13">
    <location>
        <begin position="23"/>
        <end position="311"/>
    </location>
</feature>
<evidence type="ECO:0000256" key="6">
    <source>
        <dbReference type="ARBA" id="ARBA00022989"/>
    </source>
</evidence>
<dbReference type="NCBIfam" id="TIGR00350">
    <property type="entry name" value="lytR_cpsA_psr"/>
    <property type="match status" value="1"/>
</dbReference>
<reference evidence="15 16" key="1">
    <citation type="submission" date="2024-09" db="EMBL/GenBank/DDBJ databases">
        <authorList>
            <person name="Sun Q."/>
            <person name="Mori K."/>
        </authorList>
    </citation>
    <scope>NUCLEOTIDE SEQUENCE [LARGE SCALE GENOMIC DNA]</scope>
    <source>
        <strain evidence="15 16">JCM 11201</strain>
    </source>
</reference>
<proteinExistence type="inferred from homology"/>
<comment type="similarity">
    <text evidence="2">Belongs to the LytR/CpsA/Psr (LCP) family.</text>
</comment>
<evidence type="ECO:0000256" key="3">
    <source>
        <dbReference type="ARBA" id="ARBA00022475"/>
    </source>
</evidence>
<dbReference type="PANTHER" id="PTHR33392">
    <property type="entry name" value="POLYISOPRENYL-TEICHOIC ACID--PEPTIDOGLYCAN TEICHOIC ACID TRANSFERASE TAGU"/>
    <property type="match status" value="1"/>
</dbReference>
<gene>
    <name evidence="15" type="ORF">ACFFMS_22545</name>
</gene>
<comment type="caution">
    <text evidence="15">The sequence shown here is derived from an EMBL/GenBank/DDBJ whole genome shotgun (WGS) entry which is preliminary data.</text>
</comment>
<dbReference type="RefSeq" id="WP_379951287.1">
    <property type="nucleotide sequence ID" value="NZ_JBHMAF010000187.1"/>
</dbReference>
<keyword evidence="5" id="KW-0735">Signal-anchor</keyword>
<evidence type="ECO:0000256" key="10">
    <source>
        <dbReference type="ARBA" id="ARBA00037178"/>
    </source>
</evidence>
<comment type="function">
    <text evidence="10">Involved in SarA attenuation. Affects resistance to oxacillin and teicoplanin, as well as the synthesis of virulence factors.</text>
</comment>
<keyword evidence="16" id="KW-1185">Reference proteome</keyword>
<evidence type="ECO:0000256" key="13">
    <source>
        <dbReference type="SAM" id="SignalP"/>
    </source>
</evidence>
<evidence type="ECO:0000256" key="8">
    <source>
        <dbReference type="ARBA" id="ARBA00023136"/>
    </source>
</evidence>
<keyword evidence="3" id="KW-1003">Cell membrane</keyword>
<dbReference type="PANTHER" id="PTHR33392:SF8">
    <property type="entry name" value="REGULATORY PROTEIN MSRR"/>
    <property type="match status" value="1"/>
</dbReference>
<evidence type="ECO:0000256" key="2">
    <source>
        <dbReference type="ARBA" id="ARBA00006068"/>
    </source>
</evidence>
<dbReference type="Gene3D" id="3.40.630.190">
    <property type="entry name" value="LCP protein"/>
    <property type="match status" value="1"/>
</dbReference>
<feature type="domain" description="Cell envelope-related transcriptional attenuator" evidence="14">
    <location>
        <begin position="71"/>
        <end position="214"/>
    </location>
</feature>
<organism evidence="15 16">
    <name type="scientific">Ectobacillus funiculus</name>
    <dbReference type="NCBI Taxonomy" id="137993"/>
    <lineage>
        <taxon>Bacteria</taxon>
        <taxon>Bacillati</taxon>
        <taxon>Bacillota</taxon>
        <taxon>Bacilli</taxon>
        <taxon>Bacillales</taxon>
        <taxon>Bacillaceae</taxon>
        <taxon>Ectobacillus</taxon>
    </lineage>
</organism>
<feature type="signal peptide" evidence="13">
    <location>
        <begin position="1"/>
        <end position="22"/>
    </location>
</feature>
<keyword evidence="13" id="KW-0732">Signal</keyword>
<evidence type="ECO:0000256" key="11">
    <source>
        <dbReference type="ARBA" id="ARBA00040752"/>
    </source>
</evidence>
<keyword evidence="6" id="KW-1133">Transmembrane helix</keyword>
<feature type="region of interest" description="Disordered" evidence="12">
    <location>
        <begin position="27"/>
        <end position="49"/>
    </location>
</feature>
<dbReference type="Pfam" id="PF03816">
    <property type="entry name" value="LytR_cpsA_psr"/>
    <property type="match status" value="1"/>
</dbReference>
<dbReference type="InterPro" id="IPR050922">
    <property type="entry name" value="LytR/CpsA/Psr_CW_biosynth"/>
</dbReference>
<dbReference type="Proteomes" id="UP001589609">
    <property type="component" value="Unassembled WGS sequence"/>
</dbReference>
<dbReference type="EMBL" id="JBHMAF010000187">
    <property type="protein sequence ID" value="MFB9761035.1"/>
    <property type="molecule type" value="Genomic_DNA"/>
</dbReference>
<evidence type="ECO:0000256" key="12">
    <source>
        <dbReference type="SAM" id="MobiDB-lite"/>
    </source>
</evidence>
<evidence type="ECO:0000259" key="14">
    <source>
        <dbReference type="Pfam" id="PF03816"/>
    </source>
</evidence>
<evidence type="ECO:0000313" key="16">
    <source>
        <dbReference type="Proteomes" id="UP001589609"/>
    </source>
</evidence>
<evidence type="ECO:0000256" key="1">
    <source>
        <dbReference type="ARBA" id="ARBA00004401"/>
    </source>
</evidence>
<keyword evidence="4" id="KW-0812">Transmembrane</keyword>
<evidence type="ECO:0000256" key="4">
    <source>
        <dbReference type="ARBA" id="ARBA00022692"/>
    </source>
</evidence>
<evidence type="ECO:0000256" key="9">
    <source>
        <dbReference type="ARBA" id="ARBA00023163"/>
    </source>
</evidence>
<keyword evidence="8" id="KW-0472">Membrane</keyword>
<dbReference type="InterPro" id="IPR004474">
    <property type="entry name" value="LytR_CpsA_psr"/>
</dbReference>
<keyword evidence="7" id="KW-0805">Transcription regulation</keyword>